<feature type="compositionally biased region" description="Polar residues" evidence="1">
    <location>
        <begin position="1"/>
        <end position="19"/>
    </location>
</feature>
<feature type="transmembrane region" description="Helical" evidence="2">
    <location>
        <begin position="49"/>
        <end position="70"/>
    </location>
</feature>
<accession>A0A0C1QWS9</accession>
<comment type="caution">
    <text evidence="3">The sequence shown here is derived from an EMBL/GenBank/DDBJ whole genome shotgun (WGS) entry which is preliminary data.</text>
</comment>
<dbReference type="EMBL" id="JHEG02000053">
    <property type="protein sequence ID" value="KIE09924.1"/>
    <property type="molecule type" value="Genomic_DNA"/>
</dbReference>
<evidence type="ECO:0000256" key="1">
    <source>
        <dbReference type="SAM" id="MobiDB-lite"/>
    </source>
</evidence>
<reference evidence="3" key="1">
    <citation type="journal article" date="2015" name="Genome Announc.">
        <title>Draft Genome Sequence of Tolypothrix boutellei Strain VB521301.</title>
        <authorList>
            <person name="Chandrababunaidu M.M."/>
            <person name="Singh D."/>
            <person name="Sen D."/>
            <person name="Bhan S."/>
            <person name="Das S."/>
            <person name="Gupta A."/>
            <person name="Adhikary S.P."/>
            <person name="Tripathy S."/>
        </authorList>
    </citation>
    <scope>NUCLEOTIDE SEQUENCE</scope>
    <source>
        <strain evidence="3">VB521301</strain>
    </source>
</reference>
<organism evidence="3">
    <name type="scientific">Tolypothrix bouteillei VB521301</name>
    <dbReference type="NCBI Taxonomy" id="1479485"/>
    <lineage>
        <taxon>Bacteria</taxon>
        <taxon>Bacillati</taxon>
        <taxon>Cyanobacteriota</taxon>
        <taxon>Cyanophyceae</taxon>
        <taxon>Nostocales</taxon>
        <taxon>Tolypothrichaceae</taxon>
        <taxon>Tolypothrix</taxon>
    </lineage>
</organism>
<protein>
    <submittedName>
        <fullName evidence="3">Uncharacterized protein</fullName>
    </submittedName>
</protein>
<keyword evidence="2" id="KW-0472">Membrane</keyword>
<sequence length="158" mass="17844">MTNSNIPIQPEESTPFNQEELTKKKENFKAEVRDFRNQRISKVRAINHWWNISLTVAGITLTLLTTVLGVVESETFKSWIKFGIGLSGAAAIAAQSANSEFRVRRKAGEYSLVEAEAIILEHQIPYAKNETELDGLRNAYYTLRRRCAEIEASVNKEG</sequence>
<keyword evidence="2" id="KW-0812">Transmembrane</keyword>
<name>A0A0C1QWS9_9CYAN</name>
<dbReference type="AlphaFoldDB" id="A0A0C1QWS9"/>
<dbReference type="OrthoDB" id="9997690at2"/>
<proteinExistence type="predicted"/>
<feature type="region of interest" description="Disordered" evidence="1">
    <location>
        <begin position="1"/>
        <end position="20"/>
    </location>
</feature>
<evidence type="ECO:0000313" key="3">
    <source>
        <dbReference type="EMBL" id="KIE09924.1"/>
    </source>
</evidence>
<evidence type="ECO:0000256" key="2">
    <source>
        <dbReference type="SAM" id="Phobius"/>
    </source>
</evidence>
<gene>
    <name evidence="3" type="ORF">DA73_0224725</name>
</gene>
<keyword evidence="2" id="KW-1133">Transmembrane helix</keyword>